<dbReference type="OrthoDB" id="1577640at2759"/>
<organism evidence="1 2">
    <name type="scientific">Cladophialophora bantiana (strain ATCC 10958 / CBS 173.52 / CDC B-1940 / NIH 8579)</name>
    <name type="common">Xylohypha bantiana</name>
    <dbReference type="NCBI Taxonomy" id="1442370"/>
    <lineage>
        <taxon>Eukaryota</taxon>
        <taxon>Fungi</taxon>
        <taxon>Dikarya</taxon>
        <taxon>Ascomycota</taxon>
        <taxon>Pezizomycotina</taxon>
        <taxon>Eurotiomycetes</taxon>
        <taxon>Chaetothyriomycetidae</taxon>
        <taxon>Chaetothyriales</taxon>
        <taxon>Herpotrichiellaceae</taxon>
        <taxon>Cladophialophora</taxon>
    </lineage>
</organism>
<dbReference type="EMBL" id="KN846988">
    <property type="protein sequence ID" value="KIW92710.1"/>
    <property type="molecule type" value="Genomic_DNA"/>
</dbReference>
<protein>
    <submittedName>
        <fullName evidence="1">Uncharacterized protein</fullName>
    </submittedName>
</protein>
<gene>
    <name evidence="1" type="ORF">Z519_06558</name>
</gene>
<sequence length="156" mass="18066">MEMRLRPESARRLRIKNPDLKGEILDKLINGAHGMFRWIAVQLDYFCDLPSDFDLQEALKSLPPDFFSSYARLLVRINKMTTTTQDVVARVLKWITHNIIPVEALLEALSVKPGIRRLDPTKRLDVDEILMFCGNLVRLTSDGRYIELAHLRSKNF</sequence>
<dbReference type="HOGENOM" id="CLU_1686369_0_0_1"/>
<dbReference type="Proteomes" id="UP000053789">
    <property type="component" value="Unassembled WGS sequence"/>
</dbReference>
<dbReference type="GeneID" id="27699486"/>
<dbReference type="RefSeq" id="XP_016619379.1">
    <property type="nucleotide sequence ID" value="XM_016764297.1"/>
</dbReference>
<evidence type="ECO:0000313" key="1">
    <source>
        <dbReference type="EMBL" id="KIW92710.1"/>
    </source>
</evidence>
<evidence type="ECO:0000313" key="2">
    <source>
        <dbReference type="Proteomes" id="UP000053789"/>
    </source>
</evidence>
<dbReference type="VEuPathDB" id="FungiDB:Z519_06558"/>
<accession>A0A0D2HPD9</accession>
<proteinExistence type="predicted"/>
<reference evidence="1" key="1">
    <citation type="submission" date="2015-01" db="EMBL/GenBank/DDBJ databases">
        <title>The Genome Sequence of Cladophialophora bantiana CBS 173.52.</title>
        <authorList>
            <consortium name="The Broad Institute Genomics Platform"/>
            <person name="Cuomo C."/>
            <person name="de Hoog S."/>
            <person name="Gorbushina A."/>
            <person name="Stielow B."/>
            <person name="Teixiera M."/>
            <person name="Abouelleil A."/>
            <person name="Chapman S.B."/>
            <person name="Priest M."/>
            <person name="Young S.K."/>
            <person name="Wortman J."/>
            <person name="Nusbaum C."/>
            <person name="Birren B."/>
        </authorList>
    </citation>
    <scope>NUCLEOTIDE SEQUENCE [LARGE SCALE GENOMIC DNA]</scope>
    <source>
        <strain evidence="1">CBS 173.52</strain>
    </source>
</reference>
<dbReference type="PANTHER" id="PTHR10039">
    <property type="entry name" value="AMELOGENIN"/>
    <property type="match status" value="1"/>
</dbReference>
<dbReference type="PANTHER" id="PTHR10039:SF16">
    <property type="entry name" value="GPI INOSITOL-DEACYLASE"/>
    <property type="match status" value="1"/>
</dbReference>
<dbReference type="AlphaFoldDB" id="A0A0D2HPD9"/>
<name>A0A0D2HPD9_CLAB1</name>
<keyword evidence="2" id="KW-1185">Reference proteome</keyword>